<sequence>MSSKRNQRNKLWYKYVSYMHDAIIDLYVSLELNPFKLFLSGKELEEIIEKRRDTPFDAKPIVQFILYLLRLNSLAEELVEIIEEANTMLIQKRVLGSIEEWNVRGIIDWPNTLRNIIIGRPIAQKVISYTLTSPENLLLRAIVDYTYDRLKKAMERLGGIKKKLEVEKDISAKASRGLEGLKFLYKRLKKHMRQLELFLHNSFLEKIPMYLYTTESVEPILELVNEVEAAGWRPEWVDRLLDLVYKYYLDNELERNLDKIIDLVIGGLDRLIDKPSGIEQAFKIYSFKLYEIYNLYIVLRALKELGADIDLIKPKRVLARVNDKKLEVLYNVALEAPIKAIPDTTIKNKETIIIEAKFSRSPSYLSQGIFKVISYITLFKAKIGILTYPSLLKRTPPDEEDRIIYEKILVETNQEPKEIKINDEQRILVLQLKPLRKREKYNINIVKNILNKVLLL</sequence>
<protein>
    <submittedName>
        <fullName evidence="1">Uncharacterized protein</fullName>
    </submittedName>
</protein>
<dbReference type="STRING" id="399550.Smar_0570"/>
<dbReference type="EMBL" id="CP000575">
    <property type="protein sequence ID" value="ABN69677.1"/>
    <property type="molecule type" value="Genomic_DNA"/>
</dbReference>
<name>A3DM17_STAMF</name>
<accession>A3DM17</accession>
<dbReference type="KEGG" id="smr:Smar_0570"/>
<proteinExistence type="predicted"/>
<gene>
    <name evidence="1" type="ordered locus">Smar_0570</name>
</gene>
<dbReference type="GeneID" id="4906702"/>
<reference evidence="2" key="1">
    <citation type="journal article" date="2009" name="BMC Genomics">
        <title>The complete genome sequence of Staphylothermus marinus reveals differences in sulfur metabolism among heterotrophic Crenarchaeota.</title>
        <authorList>
            <person name="Anderson I.J."/>
            <person name="Dharmarajan L."/>
            <person name="Rodriguez J."/>
            <person name="Hooper S."/>
            <person name="Porat I."/>
            <person name="Ulrich L.E."/>
            <person name="Elkins J.G."/>
            <person name="Mavromatis K."/>
            <person name="Sun H."/>
            <person name="Land M."/>
            <person name="Lapidus A."/>
            <person name="Lucas S."/>
            <person name="Barry K."/>
            <person name="Huber H."/>
            <person name="Zhulin I.B."/>
            <person name="Whitman W.B."/>
            <person name="Mukhopadhyay B."/>
            <person name="Woese C."/>
            <person name="Bristow J."/>
            <person name="Kyrpides N."/>
        </authorList>
    </citation>
    <scope>NUCLEOTIDE SEQUENCE [LARGE SCALE GENOMIC DNA]</scope>
    <source>
        <strain evidence="2">ATCC 43588 / DSM 3639 / JCM 9404 / F1</strain>
    </source>
</reference>
<keyword evidence="2" id="KW-1185">Reference proteome</keyword>
<dbReference type="AlphaFoldDB" id="A3DM17"/>
<dbReference type="eggNOG" id="arCOG05713">
    <property type="taxonomic scope" value="Archaea"/>
</dbReference>
<organism evidence="1 2">
    <name type="scientific">Staphylothermus marinus (strain ATCC 43588 / DSM 3639 / JCM 9404 / F1)</name>
    <dbReference type="NCBI Taxonomy" id="399550"/>
    <lineage>
        <taxon>Archaea</taxon>
        <taxon>Thermoproteota</taxon>
        <taxon>Thermoprotei</taxon>
        <taxon>Desulfurococcales</taxon>
        <taxon>Desulfurococcaceae</taxon>
        <taxon>Staphylothermus</taxon>
    </lineage>
</organism>
<dbReference type="HOGENOM" id="CLU_599389_0_0_2"/>
<evidence type="ECO:0000313" key="2">
    <source>
        <dbReference type="Proteomes" id="UP000000254"/>
    </source>
</evidence>
<evidence type="ECO:0000313" key="1">
    <source>
        <dbReference type="EMBL" id="ABN69677.1"/>
    </source>
</evidence>
<dbReference type="RefSeq" id="WP_011838868.1">
    <property type="nucleotide sequence ID" value="NC_009033.1"/>
</dbReference>
<dbReference type="Proteomes" id="UP000000254">
    <property type="component" value="Chromosome"/>
</dbReference>
<reference evidence="1 2" key="2">
    <citation type="journal article" date="2009" name="Stand. Genomic Sci.">
        <title>Complete genome sequence of Staphylothermus marinus Stetter and Fiala 1986 type strain F1.</title>
        <authorList>
            <person name="Anderson I.J."/>
            <person name="Sun H."/>
            <person name="Lapidus A."/>
            <person name="Copeland A."/>
            <person name="Glavina Del Rio T."/>
            <person name="Tice H."/>
            <person name="Dalin E."/>
            <person name="Lucas S."/>
            <person name="Barry K."/>
            <person name="Land M."/>
            <person name="Richardson P."/>
            <person name="Huber H."/>
            <person name="Kyrpides N.C."/>
        </authorList>
    </citation>
    <scope>NUCLEOTIDE SEQUENCE [LARGE SCALE GENOMIC DNA]</scope>
    <source>
        <strain evidence="2">ATCC 43588 / DSM 3639 / JCM 9404 / F1</strain>
    </source>
</reference>